<dbReference type="GO" id="GO:0022857">
    <property type="term" value="F:transmembrane transporter activity"/>
    <property type="evidence" value="ECO:0007669"/>
    <property type="project" value="InterPro"/>
</dbReference>
<reference evidence="12 13" key="1">
    <citation type="submission" date="2018-06" db="EMBL/GenBank/DDBJ databases">
        <title>Combined omics and stable isotope probing to characterize newly discovered Mariana Back-Arc vent microbial communities.</title>
        <authorList>
            <person name="Trembath-Reichert E."/>
            <person name="Huber J.A."/>
        </authorList>
    </citation>
    <scope>NUCLEOTIDE SEQUENCE [LARGE SCALE GENOMIC DNA]</scope>
    <source>
        <strain evidence="12">MAG 63_1</strain>
    </source>
</reference>
<accession>A0A432GCM8</accession>
<comment type="subcellular location">
    <subcellularLocation>
        <location evidence="1">Cell inner membrane</location>
        <topology evidence="1">Single-pass type II membrane protein</topology>
    </subcellularLocation>
    <subcellularLocation>
        <location evidence="10">Cell membrane</location>
        <topology evidence="10">Single-pass type II membrane protein</topology>
    </subcellularLocation>
</comment>
<evidence type="ECO:0000256" key="6">
    <source>
        <dbReference type="ARBA" id="ARBA00022692"/>
    </source>
</evidence>
<evidence type="ECO:0000256" key="1">
    <source>
        <dbReference type="ARBA" id="ARBA00004249"/>
    </source>
</evidence>
<evidence type="ECO:0000313" key="12">
    <source>
        <dbReference type="EMBL" id="RTZ81006.1"/>
    </source>
</evidence>
<dbReference type="PANTHER" id="PTHR30558:SF12">
    <property type="entry name" value="BIOPOLYMER TRANSPORT PROTEIN EXBD"/>
    <property type="match status" value="1"/>
</dbReference>
<keyword evidence="3 10" id="KW-0813">Transport</keyword>
<comment type="caution">
    <text evidence="12">The sequence shown here is derived from an EMBL/GenBank/DDBJ whole genome shotgun (WGS) entry which is preliminary data.</text>
</comment>
<dbReference type="Gene3D" id="3.30.420.270">
    <property type="match status" value="1"/>
</dbReference>
<feature type="transmembrane region" description="Helical" evidence="11">
    <location>
        <begin position="20"/>
        <end position="41"/>
    </location>
</feature>
<dbReference type="GO" id="GO:0005886">
    <property type="term" value="C:plasma membrane"/>
    <property type="evidence" value="ECO:0007669"/>
    <property type="project" value="UniProtKB-SubCell"/>
</dbReference>
<evidence type="ECO:0000256" key="10">
    <source>
        <dbReference type="RuleBase" id="RU003879"/>
    </source>
</evidence>
<keyword evidence="4" id="KW-1003">Cell membrane</keyword>
<evidence type="ECO:0000256" key="2">
    <source>
        <dbReference type="ARBA" id="ARBA00005811"/>
    </source>
</evidence>
<organism evidence="12 13">
    <name type="scientific">SAR324 cluster bacterium</name>
    <dbReference type="NCBI Taxonomy" id="2024889"/>
    <lineage>
        <taxon>Bacteria</taxon>
        <taxon>Deltaproteobacteria</taxon>
        <taxon>SAR324 cluster</taxon>
    </lineage>
</organism>
<evidence type="ECO:0000256" key="4">
    <source>
        <dbReference type="ARBA" id="ARBA00022475"/>
    </source>
</evidence>
<evidence type="ECO:0000256" key="3">
    <source>
        <dbReference type="ARBA" id="ARBA00022448"/>
    </source>
</evidence>
<evidence type="ECO:0000256" key="11">
    <source>
        <dbReference type="SAM" id="Phobius"/>
    </source>
</evidence>
<dbReference type="PANTHER" id="PTHR30558">
    <property type="entry name" value="EXBD MEMBRANE COMPONENT OF PMF-DRIVEN MACROMOLECULE IMPORT SYSTEM"/>
    <property type="match status" value="1"/>
</dbReference>
<keyword evidence="9 11" id="KW-0472">Membrane</keyword>
<keyword evidence="6 10" id="KW-0812">Transmembrane</keyword>
<dbReference type="Pfam" id="PF02472">
    <property type="entry name" value="ExbD"/>
    <property type="match status" value="1"/>
</dbReference>
<comment type="similarity">
    <text evidence="2 10">Belongs to the ExbD/TolR family.</text>
</comment>
<keyword evidence="5" id="KW-0997">Cell inner membrane</keyword>
<dbReference type="Proteomes" id="UP000286801">
    <property type="component" value="Unassembled WGS sequence"/>
</dbReference>
<evidence type="ECO:0000256" key="7">
    <source>
        <dbReference type="ARBA" id="ARBA00022927"/>
    </source>
</evidence>
<keyword evidence="7 10" id="KW-0653">Protein transport</keyword>
<dbReference type="GO" id="GO:0015031">
    <property type="term" value="P:protein transport"/>
    <property type="evidence" value="ECO:0007669"/>
    <property type="project" value="UniProtKB-KW"/>
</dbReference>
<keyword evidence="8 11" id="KW-1133">Transmembrane helix</keyword>
<dbReference type="InterPro" id="IPR003400">
    <property type="entry name" value="ExbD"/>
</dbReference>
<evidence type="ECO:0000313" key="13">
    <source>
        <dbReference type="Proteomes" id="UP000286801"/>
    </source>
</evidence>
<protein>
    <submittedName>
        <fullName evidence="12">Biopolymer transporter ExbD</fullName>
    </submittedName>
</protein>
<dbReference type="EMBL" id="QNZL01000053">
    <property type="protein sequence ID" value="RTZ81006.1"/>
    <property type="molecule type" value="Genomic_DNA"/>
</dbReference>
<name>A0A432GCM8_9DELT</name>
<proteinExistence type="inferred from homology"/>
<dbReference type="AlphaFoldDB" id="A0A432GCM8"/>
<evidence type="ECO:0000256" key="9">
    <source>
        <dbReference type="ARBA" id="ARBA00023136"/>
    </source>
</evidence>
<sequence length="146" mass="16695">MGGSWEENEPLSEINVTPFVDVLLVLLIIFMITAPIVNHVIQVDLPEDSYNQDVMKPLQEPLRVVIDKAGVLYLGNTRIGGSKDDESQRILQDKIRQWTKNQKQPWMVDVEADEKVDYGAIVPVIARLKELHVSMNLVIRPRPKKR</sequence>
<gene>
    <name evidence="12" type="ORF">DSY97_02015</name>
</gene>
<evidence type="ECO:0000256" key="8">
    <source>
        <dbReference type="ARBA" id="ARBA00022989"/>
    </source>
</evidence>
<evidence type="ECO:0000256" key="5">
    <source>
        <dbReference type="ARBA" id="ARBA00022519"/>
    </source>
</evidence>